<organism evidence="2 3">
    <name type="scientific">Mycena pura</name>
    <dbReference type="NCBI Taxonomy" id="153505"/>
    <lineage>
        <taxon>Eukaryota</taxon>
        <taxon>Fungi</taxon>
        <taxon>Dikarya</taxon>
        <taxon>Basidiomycota</taxon>
        <taxon>Agaricomycotina</taxon>
        <taxon>Agaricomycetes</taxon>
        <taxon>Agaricomycetidae</taxon>
        <taxon>Agaricales</taxon>
        <taxon>Marasmiineae</taxon>
        <taxon>Mycenaceae</taxon>
        <taxon>Mycena</taxon>
    </lineage>
</organism>
<protein>
    <submittedName>
        <fullName evidence="2">Uncharacterized protein</fullName>
    </submittedName>
</protein>
<proteinExistence type="predicted"/>
<dbReference type="AlphaFoldDB" id="A0AAD6VEF2"/>
<dbReference type="EMBL" id="JARJCW010000028">
    <property type="protein sequence ID" value="KAJ7210328.1"/>
    <property type="molecule type" value="Genomic_DNA"/>
</dbReference>
<feature type="compositionally biased region" description="Basic residues" evidence="1">
    <location>
        <begin position="169"/>
        <end position="181"/>
    </location>
</feature>
<keyword evidence="3" id="KW-1185">Reference proteome</keyword>
<sequence>MSPNLNYLEFRLRMVDPKILWLKSQRPEWLKSQPMKFKIHQARVSAAAADLCSRAPRQTTRHSQGLEGDLCEQCASSNRAFSRRQHCVSTSLASCASQPGPRRSSPASAGRLLPVAARCRRLRRARPAVHAAIHITPNTKQPQRAARPSAAQAPAPPMPIARPPPTARRQPHAPRCMRPRGPRPPTPTVSCLCRVCCPLCQSTSPKTLRRPGPAICARACTRGAPRHYTDRPPPPVARRLRPAISSPASLPTSAAGCLHAPDAHFPACAACGRISEGLAAAVRRPLHASRRSPPASRHTLPTFRRSPSCRPLPAAHCSRRPSGRRLVIVTGWVTRDGTRGRVDTGTGAGLKFSKRFLLTRHRHRDIRRAPSRRPATAVVVVTPVSPTFGGGMSATRCVCQLPRVTKIWRKGYSTFAPWGFSLLHRPEEMDLVDRIE</sequence>
<accession>A0AAD6VEF2</accession>
<name>A0AAD6VEF2_9AGAR</name>
<evidence type="ECO:0000313" key="2">
    <source>
        <dbReference type="EMBL" id="KAJ7210328.1"/>
    </source>
</evidence>
<dbReference type="Proteomes" id="UP001219525">
    <property type="component" value="Unassembled WGS sequence"/>
</dbReference>
<reference evidence="2" key="1">
    <citation type="submission" date="2023-03" db="EMBL/GenBank/DDBJ databases">
        <title>Massive genome expansion in bonnet fungi (Mycena s.s.) driven by repeated elements and novel gene families across ecological guilds.</title>
        <authorList>
            <consortium name="Lawrence Berkeley National Laboratory"/>
            <person name="Harder C.B."/>
            <person name="Miyauchi S."/>
            <person name="Viragh M."/>
            <person name="Kuo A."/>
            <person name="Thoen E."/>
            <person name="Andreopoulos B."/>
            <person name="Lu D."/>
            <person name="Skrede I."/>
            <person name="Drula E."/>
            <person name="Henrissat B."/>
            <person name="Morin E."/>
            <person name="Kohler A."/>
            <person name="Barry K."/>
            <person name="LaButti K."/>
            <person name="Morin E."/>
            <person name="Salamov A."/>
            <person name="Lipzen A."/>
            <person name="Mereny Z."/>
            <person name="Hegedus B."/>
            <person name="Baldrian P."/>
            <person name="Stursova M."/>
            <person name="Weitz H."/>
            <person name="Taylor A."/>
            <person name="Grigoriev I.V."/>
            <person name="Nagy L.G."/>
            <person name="Martin F."/>
            <person name="Kauserud H."/>
        </authorList>
    </citation>
    <scope>NUCLEOTIDE SEQUENCE</scope>
    <source>
        <strain evidence="2">9144</strain>
    </source>
</reference>
<comment type="caution">
    <text evidence="2">The sequence shown here is derived from an EMBL/GenBank/DDBJ whole genome shotgun (WGS) entry which is preliminary data.</text>
</comment>
<feature type="compositionally biased region" description="Pro residues" evidence="1">
    <location>
        <begin position="154"/>
        <end position="166"/>
    </location>
</feature>
<gene>
    <name evidence="2" type="ORF">GGX14DRAFT_625286</name>
</gene>
<feature type="compositionally biased region" description="Low complexity" evidence="1">
    <location>
        <begin position="141"/>
        <end position="153"/>
    </location>
</feature>
<feature type="region of interest" description="Disordered" evidence="1">
    <location>
        <begin position="286"/>
        <end position="306"/>
    </location>
</feature>
<feature type="region of interest" description="Disordered" evidence="1">
    <location>
        <begin position="138"/>
        <end position="184"/>
    </location>
</feature>
<evidence type="ECO:0000313" key="3">
    <source>
        <dbReference type="Proteomes" id="UP001219525"/>
    </source>
</evidence>
<evidence type="ECO:0000256" key="1">
    <source>
        <dbReference type="SAM" id="MobiDB-lite"/>
    </source>
</evidence>